<dbReference type="HOGENOM" id="CLU_006051_3_0_6"/>
<keyword evidence="6 7" id="KW-0464">Manganese</keyword>
<dbReference type="Pfam" id="PF16582">
    <property type="entry name" value="TPP_enzyme_M_2"/>
    <property type="match status" value="1"/>
</dbReference>
<organism evidence="12 13">
    <name type="scientific">Thioalkalivibrio paradoxus ARh 1</name>
    <dbReference type="NCBI Taxonomy" id="713585"/>
    <lineage>
        <taxon>Bacteria</taxon>
        <taxon>Pseudomonadati</taxon>
        <taxon>Pseudomonadota</taxon>
        <taxon>Gammaproteobacteria</taxon>
        <taxon>Chromatiales</taxon>
        <taxon>Ectothiorhodospiraceae</taxon>
        <taxon>Thioalkalivibrio</taxon>
    </lineage>
</organism>
<comment type="pathway">
    <text evidence="7">Quinol/quinone metabolism; menaquinone biosynthesis.</text>
</comment>
<reference evidence="12 13" key="1">
    <citation type="submission" date="2013-12" db="EMBL/GenBank/DDBJ databases">
        <authorList>
            <consortium name="DOE Joint Genome Institute"/>
            <person name="Muyzer G."/>
            <person name="Huntemann M."/>
            <person name="Han J."/>
            <person name="Chen A."/>
            <person name="Kyrpides N."/>
            <person name="Mavromatis K."/>
            <person name="Markowitz V."/>
            <person name="Palaniappan K."/>
            <person name="Ivanova N."/>
            <person name="Schaumberg A."/>
            <person name="Pati A."/>
            <person name="Liolios K."/>
            <person name="Nordberg H.P."/>
            <person name="Cantor M.N."/>
            <person name="Hua S.X."/>
            <person name="Woyke T."/>
        </authorList>
    </citation>
    <scope>NUCLEOTIDE SEQUENCE [LARGE SCALE GENOMIC DNA]</scope>
    <source>
        <strain evidence="12 13">ARh 1</strain>
    </source>
</reference>
<gene>
    <name evidence="7" type="primary">menD</name>
    <name evidence="12" type="ORF">THITH_08385</name>
</gene>
<comment type="subunit">
    <text evidence="7">Homodimer.</text>
</comment>
<dbReference type="HAMAP" id="MF_01659">
    <property type="entry name" value="MenD"/>
    <property type="match status" value="1"/>
</dbReference>
<sequence>MLKASGFGHLNEAWSFVLVDHLHHGHGVRDFCIAPGSRSAPLALAAAHFRQAQGGLQLHTHFDERGLGFFALGLTRSGRRPVAVITTSGTAVANLHPAIIEAFETHAPLIALTADRPDELLDCGANQAIRQRGLFGTNLRGELRLPAPDPGWSADRLREALDAALAGLHGPDAGPVHINAPFREPLYGTTELEHRDHAPPPETGGAEERSVSRRFPDAADGGLLDPSANGHGKQGFGTDRVRFLDRDDAIRPGPPLPARPPTPALPVLSGPVLLVAGHLDPDEAQAVLALAERHDTPVLADIGSQLRLAAHPCVIGGADLLLASPWGRQAFGSAHQILQFGGRLTGKRLNQWLAEFPGTRWLVSRHSAGLDPTHRAIAIQADIPDLCQRLELPLPVDLGLPHRARELQAIVDDTIREEFSELAAARMLSEAIPRDMALMAGNSLGIRLLDWFAQPGHGNPCVTNRGASGIDGLVATACGYVRRHPPGLTLLLGDLSLLHDLNSLALAARSTVPLVIVVLNNDGGGIFHLLPARDEAAWFEPLFQLPHGMDFRQVAGQFGLRYAAPESAPELRSAYREACTRAGCTLIELRFPAGRSAELLRSLFQRLGAVQ</sequence>
<evidence type="ECO:0000256" key="4">
    <source>
        <dbReference type="ARBA" id="ARBA00022842"/>
    </source>
</evidence>
<evidence type="ECO:0000256" key="2">
    <source>
        <dbReference type="ARBA" id="ARBA00022679"/>
    </source>
</evidence>
<dbReference type="RefSeq" id="WP_006747575.1">
    <property type="nucleotide sequence ID" value="NZ_CP007029.1"/>
</dbReference>
<dbReference type="InterPro" id="IPR029061">
    <property type="entry name" value="THDP-binding"/>
</dbReference>
<comment type="pathway">
    <text evidence="7">Quinol/quinone metabolism; 1,4-dihydroxy-2-naphthoate biosynthesis; 1,4-dihydroxy-2-naphthoate from chorismate: step 2/7.</text>
</comment>
<evidence type="ECO:0000256" key="5">
    <source>
        <dbReference type="ARBA" id="ARBA00023052"/>
    </source>
</evidence>
<evidence type="ECO:0000313" key="13">
    <source>
        <dbReference type="Proteomes" id="UP000005289"/>
    </source>
</evidence>
<dbReference type="GO" id="GO:0030145">
    <property type="term" value="F:manganese ion binding"/>
    <property type="evidence" value="ECO:0007669"/>
    <property type="project" value="UniProtKB-UniRule"/>
</dbReference>
<comment type="cofactor">
    <cofactor evidence="7">
        <name>Mg(2+)</name>
        <dbReference type="ChEBI" id="CHEBI:18420"/>
    </cofactor>
    <cofactor evidence="7">
        <name>Mn(2+)</name>
        <dbReference type="ChEBI" id="CHEBI:29035"/>
    </cofactor>
</comment>
<dbReference type="GO" id="GO:0030976">
    <property type="term" value="F:thiamine pyrophosphate binding"/>
    <property type="evidence" value="ECO:0007669"/>
    <property type="project" value="UniProtKB-UniRule"/>
</dbReference>
<evidence type="ECO:0000259" key="9">
    <source>
        <dbReference type="Pfam" id="PF02775"/>
    </source>
</evidence>
<evidence type="ECO:0000256" key="1">
    <source>
        <dbReference type="ARBA" id="ARBA00022428"/>
    </source>
</evidence>
<dbReference type="STRING" id="713585.THITH_08385"/>
<feature type="region of interest" description="Disordered" evidence="8">
    <location>
        <begin position="192"/>
        <end position="238"/>
    </location>
</feature>
<keyword evidence="3 7" id="KW-0479">Metal-binding</keyword>
<dbReference type="GO" id="GO:0000287">
    <property type="term" value="F:magnesium ion binding"/>
    <property type="evidence" value="ECO:0007669"/>
    <property type="project" value="UniProtKB-UniRule"/>
</dbReference>
<dbReference type="EC" id="2.2.1.9" evidence="7"/>
<dbReference type="InterPro" id="IPR029035">
    <property type="entry name" value="DHS-like_NAD/FAD-binding_dom"/>
</dbReference>
<dbReference type="KEGG" id="tti:THITH_08385"/>
<evidence type="ECO:0000259" key="11">
    <source>
        <dbReference type="Pfam" id="PF16582"/>
    </source>
</evidence>
<dbReference type="Proteomes" id="UP000005289">
    <property type="component" value="Chromosome"/>
</dbReference>
<evidence type="ECO:0000256" key="8">
    <source>
        <dbReference type="SAM" id="MobiDB-lite"/>
    </source>
</evidence>
<evidence type="ECO:0000256" key="3">
    <source>
        <dbReference type="ARBA" id="ARBA00022723"/>
    </source>
</evidence>
<name>W0DM07_9GAMM</name>
<dbReference type="Gene3D" id="3.40.50.1220">
    <property type="entry name" value="TPP-binding domain"/>
    <property type="match status" value="1"/>
</dbReference>
<dbReference type="EMBL" id="CP007029">
    <property type="protein sequence ID" value="AHE98277.1"/>
    <property type="molecule type" value="Genomic_DNA"/>
</dbReference>
<dbReference type="GO" id="GO:0009234">
    <property type="term" value="P:menaquinone biosynthetic process"/>
    <property type="evidence" value="ECO:0007669"/>
    <property type="project" value="UniProtKB-UniRule"/>
</dbReference>
<dbReference type="CDD" id="cd07037">
    <property type="entry name" value="TPP_PYR_MenD"/>
    <property type="match status" value="1"/>
</dbReference>
<feature type="domain" description="Thiamine pyrophosphate enzyme N-terminal TPP-binding" evidence="10">
    <location>
        <begin position="17"/>
        <end position="127"/>
    </location>
</feature>
<dbReference type="Pfam" id="PF02775">
    <property type="entry name" value="TPP_enzyme_C"/>
    <property type="match status" value="1"/>
</dbReference>
<dbReference type="Pfam" id="PF02776">
    <property type="entry name" value="TPP_enzyme_N"/>
    <property type="match status" value="1"/>
</dbReference>
<dbReference type="UniPathway" id="UPA00079"/>
<dbReference type="InterPro" id="IPR011766">
    <property type="entry name" value="TPP_enzyme_TPP-bd"/>
</dbReference>
<dbReference type="AlphaFoldDB" id="W0DM07"/>
<comment type="cofactor">
    <cofactor evidence="7">
        <name>thiamine diphosphate</name>
        <dbReference type="ChEBI" id="CHEBI:58937"/>
    </cofactor>
    <text evidence="7">Binds 1 thiamine pyrophosphate per subunit.</text>
</comment>
<keyword evidence="13" id="KW-1185">Reference proteome</keyword>
<evidence type="ECO:0000313" key="12">
    <source>
        <dbReference type="EMBL" id="AHE98277.1"/>
    </source>
</evidence>
<keyword evidence="1 7" id="KW-0474">Menaquinone biosynthesis</keyword>
<protein>
    <recommendedName>
        <fullName evidence="7">2-succinyl-5-enolpyruvyl-6-hydroxy-3-cyclohexene-1-carboxylate synthase</fullName>
        <shortName evidence="7">SEPHCHC synthase</shortName>
        <ecNumber evidence="7">2.2.1.9</ecNumber>
    </recommendedName>
    <alternativeName>
        <fullName evidence="7">Menaquinone biosynthesis protein MenD</fullName>
    </alternativeName>
</protein>
<proteinExistence type="inferred from homology"/>
<dbReference type="PIRSF" id="PIRSF004983">
    <property type="entry name" value="MenD"/>
    <property type="match status" value="1"/>
</dbReference>
<dbReference type="SUPFAM" id="SSF52518">
    <property type="entry name" value="Thiamin diphosphate-binding fold (THDP-binding)"/>
    <property type="match status" value="2"/>
</dbReference>
<dbReference type="PANTHER" id="PTHR42916:SF1">
    <property type="entry name" value="PROTEIN PHYLLO, CHLOROPLASTIC"/>
    <property type="match status" value="1"/>
</dbReference>
<dbReference type="Gene3D" id="3.40.50.970">
    <property type="match status" value="2"/>
</dbReference>
<dbReference type="InterPro" id="IPR012001">
    <property type="entry name" value="Thiamin_PyroP_enz_TPP-bd_dom"/>
</dbReference>
<evidence type="ECO:0000259" key="10">
    <source>
        <dbReference type="Pfam" id="PF02776"/>
    </source>
</evidence>
<dbReference type="OrthoDB" id="9791859at2"/>
<evidence type="ECO:0000256" key="7">
    <source>
        <dbReference type="HAMAP-Rule" id="MF_01659"/>
    </source>
</evidence>
<keyword evidence="4 7" id="KW-0460">Magnesium</keyword>
<evidence type="ECO:0000256" key="6">
    <source>
        <dbReference type="ARBA" id="ARBA00023211"/>
    </source>
</evidence>
<feature type="compositionally biased region" description="Basic and acidic residues" evidence="8">
    <location>
        <begin position="206"/>
        <end position="217"/>
    </location>
</feature>
<dbReference type="PANTHER" id="PTHR42916">
    <property type="entry name" value="2-SUCCINYL-5-ENOLPYRUVYL-6-HYDROXY-3-CYCLOHEXENE-1-CARBOXYLATE SYNTHASE"/>
    <property type="match status" value="1"/>
</dbReference>
<dbReference type="InterPro" id="IPR032264">
    <property type="entry name" value="MenD_middle"/>
</dbReference>
<dbReference type="UniPathway" id="UPA01057">
    <property type="reaction ID" value="UER00164"/>
</dbReference>
<comment type="similarity">
    <text evidence="7">Belongs to the TPP enzyme family. MenD subfamily.</text>
</comment>
<dbReference type="InterPro" id="IPR004433">
    <property type="entry name" value="MenaQ_synth_MenD"/>
</dbReference>
<comment type="function">
    <text evidence="7">Catalyzes the thiamine diphosphate-dependent decarboxylation of 2-oxoglutarate and the subsequent addition of the resulting succinic semialdehyde-thiamine pyrophosphate anion to isochorismate to yield 2-succinyl-5-enolpyruvyl-6-hydroxy-3-cyclohexene-1-carboxylate (SEPHCHC).</text>
</comment>
<keyword evidence="5 7" id="KW-0786">Thiamine pyrophosphate</keyword>
<accession>W0DM07</accession>
<dbReference type="SUPFAM" id="SSF52467">
    <property type="entry name" value="DHS-like NAD/FAD-binding domain"/>
    <property type="match status" value="1"/>
</dbReference>
<dbReference type="GO" id="GO:0070204">
    <property type="term" value="F:2-succinyl-5-enolpyruvyl-6-hydroxy-3-cyclohexene-1-carboxylic-acid synthase activity"/>
    <property type="evidence" value="ECO:0007669"/>
    <property type="project" value="UniProtKB-UniRule"/>
</dbReference>
<feature type="domain" description="Thiamine pyrophosphate enzyme TPP-binding" evidence="9">
    <location>
        <begin position="489"/>
        <end position="588"/>
    </location>
</feature>
<comment type="catalytic activity">
    <reaction evidence="7">
        <text>isochorismate + 2-oxoglutarate + H(+) = 5-enolpyruvoyl-6-hydroxy-2-succinyl-cyclohex-3-ene-1-carboxylate + CO2</text>
        <dbReference type="Rhea" id="RHEA:25593"/>
        <dbReference type="ChEBI" id="CHEBI:15378"/>
        <dbReference type="ChEBI" id="CHEBI:16526"/>
        <dbReference type="ChEBI" id="CHEBI:16810"/>
        <dbReference type="ChEBI" id="CHEBI:29780"/>
        <dbReference type="ChEBI" id="CHEBI:58818"/>
        <dbReference type="EC" id="2.2.1.9"/>
    </reaction>
</comment>
<feature type="domain" description="Menaquinone biosynthesis protein MenD middle" evidence="11">
    <location>
        <begin position="274"/>
        <end position="438"/>
    </location>
</feature>
<keyword evidence="2 7" id="KW-0808">Transferase</keyword>